<evidence type="ECO:0000313" key="8">
    <source>
        <dbReference type="Proteomes" id="UP000036987"/>
    </source>
</evidence>
<evidence type="ECO:0000256" key="3">
    <source>
        <dbReference type="ARBA" id="ARBA00022737"/>
    </source>
</evidence>
<dbReference type="PROSITE" id="PS50222">
    <property type="entry name" value="EF_HAND_2"/>
    <property type="match status" value="2"/>
</dbReference>
<dbReference type="OMA" id="EWELAFM"/>
<organism evidence="7 8">
    <name type="scientific">Zostera marina</name>
    <name type="common">Eelgrass</name>
    <dbReference type="NCBI Taxonomy" id="29655"/>
    <lineage>
        <taxon>Eukaryota</taxon>
        <taxon>Viridiplantae</taxon>
        <taxon>Streptophyta</taxon>
        <taxon>Embryophyta</taxon>
        <taxon>Tracheophyta</taxon>
        <taxon>Spermatophyta</taxon>
        <taxon>Magnoliopsida</taxon>
        <taxon>Liliopsida</taxon>
        <taxon>Zosteraceae</taxon>
        <taxon>Zostera</taxon>
    </lineage>
</organism>
<keyword evidence="8" id="KW-1185">Reference proteome</keyword>
<keyword evidence="3" id="KW-0677">Repeat</keyword>
<reference evidence="8" key="1">
    <citation type="journal article" date="2016" name="Nature">
        <title>The genome of the seagrass Zostera marina reveals angiosperm adaptation to the sea.</title>
        <authorList>
            <person name="Olsen J.L."/>
            <person name="Rouze P."/>
            <person name="Verhelst B."/>
            <person name="Lin Y.-C."/>
            <person name="Bayer T."/>
            <person name="Collen J."/>
            <person name="Dattolo E."/>
            <person name="De Paoli E."/>
            <person name="Dittami S."/>
            <person name="Maumus F."/>
            <person name="Michel G."/>
            <person name="Kersting A."/>
            <person name="Lauritano C."/>
            <person name="Lohaus R."/>
            <person name="Toepel M."/>
            <person name="Tonon T."/>
            <person name="Vanneste K."/>
            <person name="Amirebrahimi M."/>
            <person name="Brakel J."/>
            <person name="Bostroem C."/>
            <person name="Chovatia M."/>
            <person name="Grimwood J."/>
            <person name="Jenkins J.W."/>
            <person name="Jueterbock A."/>
            <person name="Mraz A."/>
            <person name="Stam W.T."/>
            <person name="Tice H."/>
            <person name="Bornberg-Bauer E."/>
            <person name="Green P.J."/>
            <person name="Pearson G.A."/>
            <person name="Procaccini G."/>
            <person name="Duarte C.M."/>
            <person name="Schmutz J."/>
            <person name="Reusch T.B.H."/>
            <person name="Van de Peer Y."/>
        </authorList>
    </citation>
    <scope>NUCLEOTIDE SEQUENCE [LARGE SCALE GENOMIC DNA]</scope>
    <source>
        <strain evidence="8">cv. Finnish</strain>
    </source>
</reference>
<evidence type="ECO:0000259" key="6">
    <source>
        <dbReference type="PROSITE" id="PS50222"/>
    </source>
</evidence>
<dbReference type="InterPro" id="IPR002048">
    <property type="entry name" value="EF_hand_dom"/>
</dbReference>
<protein>
    <submittedName>
        <fullName evidence="7">Calmodulin</fullName>
    </submittedName>
</protein>
<keyword evidence="2" id="KW-0479">Metal-binding</keyword>
<dbReference type="OrthoDB" id="26525at2759"/>
<dbReference type="InterPro" id="IPR018247">
    <property type="entry name" value="EF_Hand_1_Ca_BS"/>
</dbReference>
<dbReference type="STRING" id="29655.A0A0K9NRF6"/>
<dbReference type="CDD" id="cd00051">
    <property type="entry name" value="EFh"/>
    <property type="match status" value="2"/>
</dbReference>
<feature type="domain" description="EF-hand" evidence="6">
    <location>
        <begin position="186"/>
        <end position="221"/>
    </location>
</feature>
<feature type="region of interest" description="Disordered" evidence="5">
    <location>
        <begin position="1"/>
        <end position="44"/>
    </location>
</feature>
<name>A0A0K9NRF6_ZOSMR</name>
<dbReference type="EMBL" id="LFYR01001913">
    <property type="protein sequence ID" value="KMZ58642.1"/>
    <property type="molecule type" value="Genomic_DNA"/>
</dbReference>
<proteinExistence type="predicted"/>
<evidence type="ECO:0000313" key="7">
    <source>
        <dbReference type="EMBL" id="KMZ58642.1"/>
    </source>
</evidence>
<gene>
    <name evidence="7" type="ORF">ZOSMA_75G00740</name>
</gene>
<evidence type="ECO:0000256" key="5">
    <source>
        <dbReference type="SAM" id="MobiDB-lite"/>
    </source>
</evidence>
<keyword evidence="4" id="KW-0106">Calcium</keyword>
<comment type="function">
    <text evidence="1">Potential calcium sensor.</text>
</comment>
<feature type="compositionally biased region" description="Low complexity" evidence="5">
    <location>
        <begin position="18"/>
        <end position="44"/>
    </location>
</feature>
<accession>A0A0K9NRF6</accession>
<sequence length="222" mass="24466">MKFFSSSSKKSKKTINISDRPPSSFSSASSDTSGTPTTPTTVLSAPPVCRRYIGRNASCLDPEYDPPREITATTIAGRCKLSSCNYSSSSLRRDEDGKLTCEELRHVLWRLDGGVVDDVSGILAELDRDGDGRINLEELLKAREEDKAREEEELRVAFGVYDADGDGKISAEELWNVFQILGDETCRIEDCRKMIGSVDSDGDGYVCFKDFAKMMSNSTITS</sequence>
<dbReference type="InterPro" id="IPR039647">
    <property type="entry name" value="EF_hand_pair_protein_CML-like"/>
</dbReference>
<dbReference type="AlphaFoldDB" id="A0A0K9NRF6"/>
<evidence type="ECO:0000256" key="4">
    <source>
        <dbReference type="ARBA" id="ARBA00022837"/>
    </source>
</evidence>
<feature type="domain" description="EF-hand" evidence="6">
    <location>
        <begin position="149"/>
        <end position="184"/>
    </location>
</feature>
<dbReference type="SUPFAM" id="SSF47473">
    <property type="entry name" value="EF-hand"/>
    <property type="match status" value="1"/>
</dbReference>
<dbReference type="FunFam" id="1.10.238.10:FF:000089">
    <property type="entry name" value="calmodulin-like protein 3"/>
    <property type="match status" value="1"/>
</dbReference>
<dbReference type="Proteomes" id="UP000036987">
    <property type="component" value="Unassembled WGS sequence"/>
</dbReference>
<evidence type="ECO:0000256" key="2">
    <source>
        <dbReference type="ARBA" id="ARBA00022723"/>
    </source>
</evidence>
<dbReference type="SMR" id="A0A0K9NRF6"/>
<dbReference type="PROSITE" id="PS00018">
    <property type="entry name" value="EF_HAND_1"/>
    <property type="match status" value="2"/>
</dbReference>
<dbReference type="GO" id="GO:0005509">
    <property type="term" value="F:calcium ion binding"/>
    <property type="evidence" value="ECO:0000318"/>
    <property type="project" value="GO_Central"/>
</dbReference>
<dbReference type="Gene3D" id="1.10.238.10">
    <property type="entry name" value="EF-hand"/>
    <property type="match status" value="2"/>
</dbReference>
<dbReference type="InterPro" id="IPR011992">
    <property type="entry name" value="EF-hand-dom_pair"/>
</dbReference>
<evidence type="ECO:0000256" key="1">
    <source>
        <dbReference type="ARBA" id="ARBA00003291"/>
    </source>
</evidence>
<dbReference type="PANTHER" id="PTHR10891">
    <property type="entry name" value="EF-HAND CALCIUM-BINDING DOMAIN CONTAINING PROTEIN"/>
    <property type="match status" value="1"/>
</dbReference>
<dbReference type="SMART" id="SM00054">
    <property type="entry name" value="EFh"/>
    <property type="match status" value="3"/>
</dbReference>
<comment type="caution">
    <text evidence="7">The sequence shown here is derived from an EMBL/GenBank/DDBJ whole genome shotgun (WGS) entry which is preliminary data.</text>
</comment>
<dbReference type="Pfam" id="PF13499">
    <property type="entry name" value="EF-hand_7"/>
    <property type="match status" value="2"/>
</dbReference>